<organism evidence="2 3">
    <name type="scientific">Rhizobium loti</name>
    <name type="common">Mesorhizobium loti</name>
    <dbReference type="NCBI Taxonomy" id="381"/>
    <lineage>
        <taxon>Bacteria</taxon>
        <taxon>Pseudomonadati</taxon>
        <taxon>Pseudomonadota</taxon>
        <taxon>Alphaproteobacteria</taxon>
        <taxon>Hyphomicrobiales</taxon>
        <taxon>Phyllobacteriaceae</taxon>
        <taxon>Mesorhizobium</taxon>
    </lineage>
</organism>
<evidence type="ECO:0000313" key="2">
    <source>
        <dbReference type="EMBL" id="KUM27690.1"/>
    </source>
</evidence>
<accession>A0A101KVL4</accession>
<protein>
    <submittedName>
        <fullName evidence="2">Uncharacterized protein</fullName>
    </submittedName>
</protein>
<proteinExistence type="predicted"/>
<feature type="chain" id="PRO_5007099293" evidence="1">
    <location>
        <begin position="30"/>
        <end position="94"/>
    </location>
</feature>
<keyword evidence="1" id="KW-0732">Signal</keyword>
<name>A0A101KVL4_RHILI</name>
<gene>
    <name evidence="2" type="ORF">AU467_15995</name>
</gene>
<dbReference type="EMBL" id="LPWA01000079">
    <property type="protein sequence ID" value="KUM27690.1"/>
    <property type="molecule type" value="Genomic_DNA"/>
</dbReference>
<feature type="signal peptide" evidence="1">
    <location>
        <begin position="1"/>
        <end position="29"/>
    </location>
</feature>
<dbReference type="OrthoDB" id="9812902at2"/>
<dbReference type="AlphaFoldDB" id="A0A101KVL4"/>
<reference evidence="2 3" key="1">
    <citation type="submission" date="2015-12" db="EMBL/GenBank/DDBJ databases">
        <title>Draft genome sequence of Mesorhizobium sp. UFLA 01-765, a multitolerant efficient symbiont and plant-growth promoting strain isolated from Zn-mining soil using Leucaena leucocephala as a trap plant.</title>
        <authorList>
            <person name="Rangel W.M."/>
            <person name="Thijs S."/>
            <person name="Longatti S.M."/>
            <person name="Moreira F.M."/>
            <person name="Weyens N."/>
            <person name="Vangronsveld J."/>
            <person name="Van Hamme J.D."/>
            <person name="Bottos E.M."/>
            <person name="Rineau F."/>
        </authorList>
    </citation>
    <scope>NUCLEOTIDE SEQUENCE [LARGE SCALE GENOMIC DNA]</scope>
    <source>
        <strain evidence="2 3">UFLA 01-765</strain>
    </source>
</reference>
<evidence type="ECO:0000313" key="3">
    <source>
        <dbReference type="Proteomes" id="UP000053176"/>
    </source>
</evidence>
<dbReference type="Proteomes" id="UP000053176">
    <property type="component" value="Unassembled WGS sequence"/>
</dbReference>
<evidence type="ECO:0000256" key="1">
    <source>
        <dbReference type="SAM" id="SignalP"/>
    </source>
</evidence>
<comment type="caution">
    <text evidence="2">The sequence shown here is derived from an EMBL/GenBank/DDBJ whole genome shotgun (WGS) entry which is preliminary data.</text>
</comment>
<sequence>MTTHRKSRHLRIALAALAGALIGSTAVFADDSSTQKLPGVGGDYRIAKPAPQPEPNDALPAGSNGTFKIGDTDVRISGIITIDMATGGIRPPNH</sequence>